<dbReference type="EMBL" id="UYJE01009660">
    <property type="protein sequence ID" value="VDI75434.1"/>
    <property type="molecule type" value="Genomic_DNA"/>
</dbReference>
<organism evidence="1 2">
    <name type="scientific">Mytilus galloprovincialis</name>
    <name type="common">Mediterranean mussel</name>
    <dbReference type="NCBI Taxonomy" id="29158"/>
    <lineage>
        <taxon>Eukaryota</taxon>
        <taxon>Metazoa</taxon>
        <taxon>Spiralia</taxon>
        <taxon>Lophotrochozoa</taxon>
        <taxon>Mollusca</taxon>
        <taxon>Bivalvia</taxon>
        <taxon>Autobranchia</taxon>
        <taxon>Pteriomorphia</taxon>
        <taxon>Mytilida</taxon>
        <taxon>Mytiloidea</taxon>
        <taxon>Mytilidae</taxon>
        <taxon>Mytilinae</taxon>
        <taxon>Mytilus</taxon>
    </lineage>
</organism>
<reference evidence="1" key="1">
    <citation type="submission" date="2018-11" db="EMBL/GenBank/DDBJ databases">
        <authorList>
            <person name="Alioto T."/>
            <person name="Alioto T."/>
        </authorList>
    </citation>
    <scope>NUCLEOTIDE SEQUENCE</scope>
</reference>
<dbReference type="AlphaFoldDB" id="A0A8B6H9Q5"/>
<accession>A0A8B6H9Q5</accession>
<evidence type="ECO:0000313" key="1">
    <source>
        <dbReference type="EMBL" id="VDI75434.1"/>
    </source>
</evidence>
<keyword evidence="2" id="KW-1185">Reference proteome</keyword>
<protein>
    <submittedName>
        <fullName evidence="1">Uncharacterized protein</fullName>
    </submittedName>
</protein>
<dbReference type="Proteomes" id="UP000596742">
    <property type="component" value="Unassembled WGS sequence"/>
</dbReference>
<proteinExistence type="predicted"/>
<evidence type="ECO:0000313" key="2">
    <source>
        <dbReference type="Proteomes" id="UP000596742"/>
    </source>
</evidence>
<sequence>MAVDAQGESCRSLFTKLIVNIPPVNIVALVNMFISDRGFLDKILLTIETWQEGPFQFDRSPFILAVATPCKVICLLRPKERQARLHNIVKNVFPKVMQQIFKECVSPRGLQGKYKQKFITIDFTANEISLMVRLPNIDDFSIELCYKILRYENVFSEPSCKWGNVPHDTEMLKSALKFREYLMQQMTLSVGSPRKYHSYITKSFKKNRECVLKRVDSVSLSRYFYTIVPNNSEL</sequence>
<gene>
    <name evidence="1" type="ORF">MGAL_10B067823</name>
</gene>
<name>A0A8B6H9Q5_MYTGA</name>
<comment type="caution">
    <text evidence="1">The sequence shown here is derived from an EMBL/GenBank/DDBJ whole genome shotgun (WGS) entry which is preliminary data.</text>
</comment>